<proteinExistence type="predicted"/>
<feature type="coiled-coil region" evidence="1">
    <location>
        <begin position="24"/>
        <end position="51"/>
    </location>
</feature>
<dbReference type="WBParaSite" id="SMUV_0000457101-mRNA-1">
    <property type="protein sequence ID" value="SMUV_0000457101-mRNA-1"/>
    <property type="gene ID" value="SMUV_0000457101"/>
</dbReference>
<evidence type="ECO:0000313" key="3">
    <source>
        <dbReference type="WBParaSite" id="SMUV_0000457101-mRNA-1"/>
    </source>
</evidence>
<reference evidence="3" key="1">
    <citation type="submission" date="2017-02" db="UniProtKB">
        <authorList>
            <consortium name="WormBaseParasite"/>
        </authorList>
    </citation>
    <scope>IDENTIFICATION</scope>
</reference>
<sequence>MVEVPVLPSDDQEQGLTAAYGNYLKSAKSTVAQIKRAVEQLKEQDEQWTDLLLWSEDTKYEEEQALYDEVVENPEGMFRVMEKADEAVLQLETNIREVERLMKNNRRINESNETRNVEQPFMMMKEESQEKDSTKQNGVIVYN</sequence>
<dbReference type="AlphaFoldDB" id="A0A0N5AJD4"/>
<organism evidence="2 3">
    <name type="scientific">Syphacia muris</name>
    <dbReference type="NCBI Taxonomy" id="451379"/>
    <lineage>
        <taxon>Eukaryota</taxon>
        <taxon>Metazoa</taxon>
        <taxon>Ecdysozoa</taxon>
        <taxon>Nematoda</taxon>
        <taxon>Chromadorea</taxon>
        <taxon>Rhabditida</taxon>
        <taxon>Spirurina</taxon>
        <taxon>Oxyuridomorpha</taxon>
        <taxon>Oxyuroidea</taxon>
        <taxon>Oxyuridae</taxon>
        <taxon>Syphacia</taxon>
    </lineage>
</organism>
<name>A0A0N5AJD4_9BILA</name>
<dbReference type="Proteomes" id="UP000046393">
    <property type="component" value="Unplaced"/>
</dbReference>
<keyword evidence="2" id="KW-1185">Reference proteome</keyword>
<protein>
    <submittedName>
        <fullName evidence="3">Tubulin-specific chaperone A</fullName>
    </submittedName>
</protein>
<accession>A0A0N5AJD4</accession>
<evidence type="ECO:0000313" key="2">
    <source>
        <dbReference type="Proteomes" id="UP000046393"/>
    </source>
</evidence>
<evidence type="ECO:0000256" key="1">
    <source>
        <dbReference type="SAM" id="Coils"/>
    </source>
</evidence>
<keyword evidence="1" id="KW-0175">Coiled coil</keyword>